<dbReference type="Gene3D" id="3.40.50.300">
    <property type="entry name" value="P-loop containing nucleotide triphosphate hydrolases"/>
    <property type="match status" value="1"/>
</dbReference>
<dbReference type="Pfam" id="PF00004">
    <property type="entry name" value="AAA"/>
    <property type="match status" value="1"/>
</dbReference>
<sequence length="632" mass="68906">MSSWNLEYSSKKIFFDQKVSVPGYTPTSSGVGSGGSTNSTGGTNGKEAQGVELHELAKGWKAAIARSTDPATKHEARIKNDRGNLPLHTAASFRAPIEVTEALLEAYPDAASITNNYGNLALHFTAWKKGPLDVERLLLQVFPDGAAQKNNHGNLPLHYAAHYNAPLEVVEALYAAYPEGAHQKNNDSNTPLDLAIADGASPNVVALLQGKTVPPSDDEVFDSAKARCERMEKELQRAMEGHDGVQEDLEAVLSVLMEVKSGHPHALFSSGMDPTQVNVSDMESLLNQVRKAGEEERRGVDQDESSLNRQDSIRDEEEELQLIEDSLLPPDDEVEWMLSKIIGLDSLKNQIRGMRRTLEMDAFADSSMKGAMGRSKSRILPKHMALVGNPGTGKTFIATLLMKIMYRIGAVPTPNVLSVGREELIDRKSETRTVMKTRRVLEKASGGVLFVDEAYTLLPSPARPRGRDYGPAALRELARGLSSGSPLVILAGYSADLQRVLAADIGFKGNFLTRIEISDPTTMEIARMFFSKLNQKGLIPSDGLTINYVASLLDANTQEDWRAERNGYIAELMVNAVRSEMKNKMVGGDAYSKESVSPRKLLAQPGQKLPINTAEEVLVTAEDVQNAVVNGL</sequence>
<keyword evidence="3" id="KW-0067">ATP-binding</keyword>
<keyword evidence="4" id="KW-0175">Coiled coil</keyword>
<evidence type="ECO:0000256" key="5">
    <source>
        <dbReference type="SAM" id="MobiDB-lite"/>
    </source>
</evidence>
<feature type="domain" description="AAA+ ATPase" evidence="6">
    <location>
        <begin position="380"/>
        <end position="521"/>
    </location>
</feature>
<dbReference type="Gene3D" id="1.25.40.20">
    <property type="entry name" value="Ankyrin repeat-containing domain"/>
    <property type="match status" value="1"/>
</dbReference>
<evidence type="ECO:0000313" key="7">
    <source>
        <dbReference type="EMBL" id="CAE0472756.1"/>
    </source>
</evidence>
<evidence type="ECO:0000256" key="4">
    <source>
        <dbReference type="SAM" id="Coils"/>
    </source>
</evidence>
<dbReference type="Pfam" id="PF13857">
    <property type="entry name" value="Ank_5"/>
    <property type="match status" value="1"/>
</dbReference>
<dbReference type="GO" id="GO:0016887">
    <property type="term" value="F:ATP hydrolysis activity"/>
    <property type="evidence" value="ECO:0007669"/>
    <property type="project" value="InterPro"/>
</dbReference>
<gene>
    <name evidence="7" type="ORF">CDEB00056_LOCUS17609</name>
</gene>
<feature type="region of interest" description="Disordered" evidence="5">
    <location>
        <begin position="25"/>
        <end position="46"/>
    </location>
</feature>
<evidence type="ECO:0000256" key="2">
    <source>
        <dbReference type="ARBA" id="ARBA00022741"/>
    </source>
</evidence>
<evidence type="ECO:0000259" key="6">
    <source>
        <dbReference type="SMART" id="SM00382"/>
    </source>
</evidence>
<dbReference type="InterPro" id="IPR003593">
    <property type="entry name" value="AAA+_ATPase"/>
</dbReference>
<dbReference type="CDD" id="cd00009">
    <property type="entry name" value="AAA"/>
    <property type="match status" value="1"/>
</dbReference>
<dbReference type="SUPFAM" id="SSF52540">
    <property type="entry name" value="P-loop containing nucleoside triphosphate hydrolases"/>
    <property type="match status" value="1"/>
</dbReference>
<reference evidence="7" key="1">
    <citation type="submission" date="2021-01" db="EMBL/GenBank/DDBJ databases">
        <authorList>
            <person name="Corre E."/>
            <person name="Pelletier E."/>
            <person name="Niang G."/>
            <person name="Scheremetjew M."/>
            <person name="Finn R."/>
            <person name="Kale V."/>
            <person name="Holt S."/>
            <person name="Cochrane G."/>
            <person name="Meng A."/>
            <person name="Brown T."/>
            <person name="Cohen L."/>
        </authorList>
    </citation>
    <scope>NUCLEOTIDE SEQUENCE</scope>
    <source>
        <strain evidence="7">MM31A-1</strain>
    </source>
</reference>
<dbReference type="InterPro" id="IPR003959">
    <property type="entry name" value="ATPase_AAA_core"/>
</dbReference>
<dbReference type="SMART" id="SM00382">
    <property type="entry name" value="AAA"/>
    <property type="match status" value="1"/>
</dbReference>
<dbReference type="SUPFAM" id="SSF48403">
    <property type="entry name" value="Ankyrin repeat"/>
    <property type="match status" value="1"/>
</dbReference>
<dbReference type="SMART" id="SM00248">
    <property type="entry name" value="ANK"/>
    <property type="match status" value="3"/>
</dbReference>
<evidence type="ECO:0000256" key="3">
    <source>
        <dbReference type="ARBA" id="ARBA00022840"/>
    </source>
</evidence>
<dbReference type="InterPro" id="IPR036770">
    <property type="entry name" value="Ankyrin_rpt-contain_sf"/>
</dbReference>
<dbReference type="PRINTS" id="PR00819">
    <property type="entry name" value="CBXCFQXSUPER"/>
</dbReference>
<dbReference type="InterPro" id="IPR000641">
    <property type="entry name" value="CbxX/CfxQ"/>
</dbReference>
<proteinExistence type="inferred from homology"/>
<dbReference type="PANTHER" id="PTHR43392">
    <property type="entry name" value="AAA-TYPE ATPASE FAMILY PROTEIN / ANKYRIN REPEAT FAMILY PROTEIN"/>
    <property type="match status" value="1"/>
</dbReference>
<dbReference type="InterPro" id="IPR002110">
    <property type="entry name" value="Ankyrin_rpt"/>
</dbReference>
<dbReference type="EMBL" id="HBIO01022927">
    <property type="protein sequence ID" value="CAE0472756.1"/>
    <property type="molecule type" value="Transcribed_RNA"/>
</dbReference>
<dbReference type="GO" id="GO:0005524">
    <property type="term" value="F:ATP binding"/>
    <property type="evidence" value="ECO:0007669"/>
    <property type="project" value="UniProtKB-KW"/>
</dbReference>
<feature type="coiled-coil region" evidence="4">
    <location>
        <begin position="221"/>
        <end position="248"/>
    </location>
</feature>
<dbReference type="PANTHER" id="PTHR43392:SF2">
    <property type="entry name" value="AAA-TYPE ATPASE FAMILY PROTEIN _ ANKYRIN REPEAT FAMILY PROTEIN"/>
    <property type="match status" value="1"/>
</dbReference>
<comment type="similarity">
    <text evidence="1">Belongs to the CbxX/CfxQ family.</text>
</comment>
<accession>A0A7S3VCT8</accession>
<feature type="compositionally biased region" description="Basic and acidic residues" evidence="5">
    <location>
        <begin position="292"/>
        <end position="301"/>
    </location>
</feature>
<feature type="region of interest" description="Disordered" evidence="5">
    <location>
        <begin position="292"/>
        <end position="315"/>
    </location>
</feature>
<dbReference type="InterPro" id="IPR027417">
    <property type="entry name" value="P-loop_NTPase"/>
</dbReference>
<dbReference type="InterPro" id="IPR050773">
    <property type="entry name" value="CbxX/CfxQ_RuBisCO_ESX"/>
</dbReference>
<organism evidence="7">
    <name type="scientific">Chaetoceros debilis</name>
    <dbReference type="NCBI Taxonomy" id="122233"/>
    <lineage>
        <taxon>Eukaryota</taxon>
        <taxon>Sar</taxon>
        <taxon>Stramenopiles</taxon>
        <taxon>Ochrophyta</taxon>
        <taxon>Bacillariophyta</taxon>
        <taxon>Coscinodiscophyceae</taxon>
        <taxon>Chaetocerotophycidae</taxon>
        <taxon>Chaetocerotales</taxon>
        <taxon>Chaetocerotaceae</taxon>
        <taxon>Chaetoceros</taxon>
    </lineage>
</organism>
<evidence type="ECO:0000256" key="1">
    <source>
        <dbReference type="ARBA" id="ARBA00010378"/>
    </source>
</evidence>
<keyword evidence="2" id="KW-0547">Nucleotide-binding</keyword>
<name>A0A7S3VCT8_9STRA</name>
<feature type="compositionally biased region" description="Low complexity" evidence="5">
    <location>
        <begin position="25"/>
        <end position="41"/>
    </location>
</feature>
<protein>
    <recommendedName>
        <fullName evidence="6">AAA+ ATPase domain-containing protein</fullName>
    </recommendedName>
</protein>
<dbReference type="AlphaFoldDB" id="A0A7S3VCT8"/>